<accession>A0A6J4S558</accession>
<evidence type="ECO:0000256" key="1">
    <source>
        <dbReference type="SAM" id="MobiDB-lite"/>
    </source>
</evidence>
<dbReference type="AlphaFoldDB" id="A0A6J4S558"/>
<organism evidence="2">
    <name type="scientific">uncultured Solirubrobacteraceae bacterium</name>
    <dbReference type="NCBI Taxonomy" id="1162706"/>
    <lineage>
        <taxon>Bacteria</taxon>
        <taxon>Bacillati</taxon>
        <taxon>Actinomycetota</taxon>
        <taxon>Thermoleophilia</taxon>
        <taxon>Solirubrobacterales</taxon>
        <taxon>Solirubrobacteraceae</taxon>
        <taxon>environmental samples</taxon>
    </lineage>
</organism>
<feature type="compositionally biased region" description="Basic and acidic residues" evidence="1">
    <location>
        <begin position="83"/>
        <end position="96"/>
    </location>
</feature>
<feature type="non-terminal residue" evidence="2">
    <location>
        <position position="142"/>
    </location>
</feature>
<sequence>GQRSSRTQRRAASGAEPAVGRIDRDGAALQGPVRTRPDQGPHELGGSRLAGRHSRGHAHARGAQSGQDGRASAAARPAAVLPVRDRARVLRADRAPHRPQGARLHQRHGHRGRRDRQRAVRPPSRGLRGPIPDRFRGARPGV</sequence>
<feature type="region of interest" description="Disordered" evidence="1">
    <location>
        <begin position="1"/>
        <end position="142"/>
    </location>
</feature>
<feature type="compositionally biased region" description="Low complexity" evidence="1">
    <location>
        <begin position="70"/>
        <end position="82"/>
    </location>
</feature>
<feature type="non-terminal residue" evidence="2">
    <location>
        <position position="1"/>
    </location>
</feature>
<feature type="compositionally biased region" description="Low complexity" evidence="1">
    <location>
        <begin position="1"/>
        <end position="15"/>
    </location>
</feature>
<evidence type="ECO:0000313" key="2">
    <source>
        <dbReference type="EMBL" id="CAA9485587.1"/>
    </source>
</evidence>
<feature type="compositionally biased region" description="Basic residues" evidence="1">
    <location>
        <begin position="104"/>
        <end position="116"/>
    </location>
</feature>
<dbReference type="EMBL" id="CADCVP010000117">
    <property type="protein sequence ID" value="CAA9485587.1"/>
    <property type="molecule type" value="Genomic_DNA"/>
</dbReference>
<feature type="compositionally biased region" description="Basic residues" evidence="1">
    <location>
        <begin position="50"/>
        <end position="60"/>
    </location>
</feature>
<gene>
    <name evidence="2" type="ORF">AVDCRST_MAG69-1040</name>
</gene>
<proteinExistence type="predicted"/>
<reference evidence="2" key="1">
    <citation type="submission" date="2020-02" db="EMBL/GenBank/DDBJ databases">
        <authorList>
            <person name="Meier V. D."/>
        </authorList>
    </citation>
    <scope>NUCLEOTIDE SEQUENCE</scope>
    <source>
        <strain evidence="2">AVDCRST_MAG69</strain>
    </source>
</reference>
<protein>
    <submittedName>
        <fullName evidence="2">Uncharacterized protein</fullName>
    </submittedName>
</protein>
<name>A0A6J4S558_9ACTN</name>